<dbReference type="GO" id="GO:0005509">
    <property type="term" value="F:calcium ion binding"/>
    <property type="evidence" value="ECO:0007669"/>
    <property type="project" value="InterPro"/>
</dbReference>
<evidence type="ECO:0000313" key="3">
    <source>
        <dbReference type="EMBL" id="CAD8145305.1"/>
    </source>
</evidence>
<dbReference type="OrthoDB" id="306775at2759"/>
<name>A0A8S1SWJ5_9CILI</name>
<keyword evidence="4" id="KW-1185">Reference proteome</keyword>
<dbReference type="PROSITE" id="PS50222">
    <property type="entry name" value="EF_HAND_2"/>
    <property type="match status" value="1"/>
</dbReference>
<gene>
    <name evidence="3" type="ORF">PPENT_87.1.T0140176</name>
</gene>
<feature type="domain" description="EF-hand" evidence="2">
    <location>
        <begin position="485"/>
        <end position="520"/>
    </location>
</feature>
<sequence>MLRIQNRIKQDNAELLAIIDRCAQIMKEDRLTLRQMIKDNNSEIISLVTTYKKKNDLRLLQQELRKLLNKIKGKQQQQQQNQIQFNTRTSKENQLNISQSKTSRTPSRQTASIQKNRNFVSPPKRSLSRQTKQSIIPKQENSPRFNEDIKQNSPNSPEFHFVSPNKIEQQRQQLEQFEQKLKQYTQGDNFQKLFDQQEYTKKRDDVVLASFQNFTIQHSEPDKDQNKDKEEELLSQNLHRRQHSYMSMPKEIGIHQHHNTEIIEIKLSTQIKQEPQQTFENSYQEVGTDNQEYQNNQRYGYGKYNQDNINNIQVKQQTIIEEDNKQYFENQNDNIYQSQLLDKYEEDEYVQFQNTQNERQQTQQFVATNDEDQYKPVITEDEIMKKYADLFTAPDFLKQCRATCQTQKTLDSFADSRSLNFIVPCQSMVCQDVEITKKGKYQLLSQLTAEQIFDEIFPESSLQKISKAFFRFKMEVVFQQLQHDPSQEELDEMFYQVDIQRDGFVDVNEMGQFLDSVCPKQDRQIYNKIDRSNKGYFDEQELSQQLNKNIAKQYFQELDLLNTNKITYWEYYLKRTTNIGQQVINMIQKSLD</sequence>
<organism evidence="3 4">
    <name type="scientific">Paramecium pentaurelia</name>
    <dbReference type="NCBI Taxonomy" id="43138"/>
    <lineage>
        <taxon>Eukaryota</taxon>
        <taxon>Sar</taxon>
        <taxon>Alveolata</taxon>
        <taxon>Ciliophora</taxon>
        <taxon>Intramacronucleata</taxon>
        <taxon>Oligohymenophorea</taxon>
        <taxon>Peniculida</taxon>
        <taxon>Parameciidae</taxon>
        <taxon>Paramecium</taxon>
    </lineage>
</organism>
<feature type="compositionally biased region" description="Polar residues" evidence="1">
    <location>
        <begin position="88"/>
        <end position="119"/>
    </location>
</feature>
<comment type="caution">
    <text evidence="3">The sequence shown here is derived from an EMBL/GenBank/DDBJ whole genome shotgun (WGS) entry which is preliminary data.</text>
</comment>
<evidence type="ECO:0000313" key="4">
    <source>
        <dbReference type="Proteomes" id="UP000689195"/>
    </source>
</evidence>
<dbReference type="AlphaFoldDB" id="A0A8S1SWJ5"/>
<evidence type="ECO:0000256" key="1">
    <source>
        <dbReference type="SAM" id="MobiDB-lite"/>
    </source>
</evidence>
<dbReference type="InterPro" id="IPR002048">
    <property type="entry name" value="EF_hand_dom"/>
</dbReference>
<evidence type="ECO:0000259" key="2">
    <source>
        <dbReference type="PROSITE" id="PS50222"/>
    </source>
</evidence>
<reference evidence="3" key="1">
    <citation type="submission" date="2021-01" db="EMBL/GenBank/DDBJ databases">
        <authorList>
            <consortium name="Genoscope - CEA"/>
            <person name="William W."/>
        </authorList>
    </citation>
    <scope>NUCLEOTIDE SEQUENCE</scope>
</reference>
<feature type="compositionally biased region" description="Polar residues" evidence="1">
    <location>
        <begin position="128"/>
        <end position="144"/>
    </location>
</feature>
<accession>A0A8S1SWJ5</accession>
<dbReference type="Proteomes" id="UP000689195">
    <property type="component" value="Unassembled WGS sequence"/>
</dbReference>
<feature type="region of interest" description="Disordered" evidence="1">
    <location>
        <begin position="88"/>
        <end position="155"/>
    </location>
</feature>
<dbReference type="EMBL" id="CAJJDO010000014">
    <property type="protein sequence ID" value="CAD8145305.1"/>
    <property type="molecule type" value="Genomic_DNA"/>
</dbReference>
<protein>
    <recommendedName>
        <fullName evidence="2">EF-hand domain-containing protein</fullName>
    </recommendedName>
</protein>
<proteinExistence type="predicted"/>